<sequence>MKEVTTADLSEMEKVKRLNLVNSCTGYKSANLIATQSLEGINNVAIFSSVTHLGSNPAMLGFIMRPTIVVRDTYKNIKETGYFTINHVTADIISDAHHTSANYNPEESEFDKTKLNIEFKDSITTPFVKDCPVQLYCKYINEYHIKENGTVHIIASIEKIFYNENLEHQDGWLQLDKADVISLNGLDGYCLPKLVNRYEYARKNVATKSII</sequence>
<protein>
    <submittedName>
        <fullName evidence="6">Flavin reductase</fullName>
    </submittedName>
</protein>
<evidence type="ECO:0000256" key="4">
    <source>
        <dbReference type="ARBA" id="ARBA00038054"/>
    </source>
</evidence>
<dbReference type="Gene3D" id="2.30.110.10">
    <property type="entry name" value="Electron Transport, Fmn-binding Protein, Chain A"/>
    <property type="match status" value="1"/>
</dbReference>
<dbReference type="InterPro" id="IPR012349">
    <property type="entry name" value="Split_barrel_FMN-bd"/>
</dbReference>
<evidence type="ECO:0000256" key="2">
    <source>
        <dbReference type="ARBA" id="ARBA00022630"/>
    </source>
</evidence>
<organism evidence="6 7">
    <name type="scientific">Flavobacterium frigidarium</name>
    <dbReference type="NCBI Taxonomy" id="99286"/>
    <lineage>
        <taxon>Bacteria</taxon>
        <taxon>Pseudomonadati</taxon>
        <taxon>Bacteroidota</taxon>
        <taxon>Flavobacteriia</taxon>
        <taxon>Flavobacteriales</taxon>
        <taxon>Flavobacteriaceae</taxon>
        <taxon>Flavobacterium</taxon>
    </lineage>
</organism>
<evidence type="ECO:0000256" key="1">
    <source>
        <dbReference type="ARBA" id="ARBA00001917"/>
    </source>
</evidence>
<name>A0ABV4KFC3_9FLAO</name>
<keyword evidence="3" id="KW-0288">FMN</keyword>
<dbReference type="PANTHER" id="PTHR33798:SF5">
    <property type="entry name" value="FLAVIN REDUCTASE LIKE DOMAIN-CONTAINING PROTEIN"/>
    <property type="match status" value="1"/>
</dbReference>
<dbReference type="Pfam" id="PF01613">
    <property type="entry name" value="Flavin_Reduct"/>
    <property type="match status" value="1"/>
</dbReference>
<keyword evidence="7" id="KW-1185">Reference proteome</keyword>
<proteinExistence type="inferred from homology"/>
<dbReference type="SUPFAM" id="SSF50475">
    <property type="entry name" value="FMN-binding split barrel"/>
    <property type="match status" value="1"/>
</dbReference>
<feature type="domain" description="Flavin reductase like" evidence="5">
    <location>
        <begin position="32"/>
        <end position="165"/>
    </location>
</feature>
<dbReference type="RefSeq" id="WP_371571558.1">
    <property type="nucleotide sequence ID" value="NZ_JASMRN010000012.1"/>
</dbReference>
<accession>A0ABV4KFC3</accession>
<reference evidence="6 7" key="1">
    <citation type="submission" date="2023-05" db="EMBL/GenBank/DDBJ databases">
        <title>Adaptations of aquatic viruses from atmosphere-close ecosystems of the Central Arctic Ocean.</title>
        <authorList>
            <person name="Rahlff J."/>
            <person name="Holmfeldt K."/>
        </authorList>
    </citation>
    <scope>NUCLEOTIDE SEQUENCE [LARGE SCALE GENOMIC DNA]</scope>
    <source>
        <strain evidence="6 7">Arc14</strain>
    </source>
</reference>
<keyword evidence="2" id="KW-0285">Flavoprotein</keyword>
<dbReference type="EMBL" id="JASMRN010000012">
    <property type="protein sequence ID" value="MEZ7516374.1"/>
    <property type="molecule type" value="Genomic_DNA"/>
</dbReference>
<comment type="cofactor">
    <cofactor evidence="1">
        <name>FMN</name>
        <dbReference type="ChEBI" id="CHEBI:58210"/>
    </cofactor>
</comment>
<dbReference type="InterPro" id="IPR002563">
    <property type="entry name" value="Flavin_Rdtase-like_dom"/>
</dbReference>
<evidence type="ECO:0000256" key="3">
    <source>
        <dbReference type="ARBA" id="ARBA00022643"/>
    </source>
</evidence>
<evidence type="ECO:0000313" key="6">
    <source>
        <dbReference type="EMBL" id="MEZ7516374.1"/>
    </source>
</evidence>
<dbReference type="PANTHER" id="PTHR33798">
    <property type="entry name" value="FLAVOPROTEIN OXYGENASE"/>
    <property type="match status" value="1"/>
</dbReference>
<dbReference type="Proteomes" id="UP001568894">
    <property type="component" value="Unassembled WGS sequence"/>
</dbReference>
<evidence type="ECO:0000313" key="7">
    <source>
        <dbReference type="Proteomes" id="UP001568894"/>
    </source>
</evidence>
<gene>
    <name evidence="6" type="ORF">QO192_13915</name>
</gene>
<comment type="similarity">
    <text evidence="4">Belongs to the flavoredoxin family.</text>
</comment>
<comment type="caution">
    <text evidence="6">The sequence shown here is derived from an EMBL/GenBank/DDBJ whole genome shotgun (WGS) entry which is preliminary data.</text>
</comment>
<evidence type="ECO:0000259" key="5">
    <source>
        <dbReference type="Pfam" id="PF01613"/>
    </source>
</evidence>